<name>A0A395JG13_9GAMM</name>
<organism evidence="4 5">
    <name type="scientific">Arenicella xantha</name>
    <dbReference type="NCBI Taxonomy" id="644221"/>
    <lineage>
        <taxon>Bacteria</taxon>
        <taxon>Pseudomonadati</taxon>
        <taxon>Pseudomonadota</taxon>
        <taxon>Gammaproteobacteria</taxon>
        <taxon>Arenicellales</taxon>
        <taxon>Arenicellaceae</taxon>
        <taxon>Arenicella</taxon>
    </lineage>
</organism>
<dbReference type="EMBL" id="QNRT01000006">
    <property type="protein sequence ID" value="RBP48618.1"/>
    <property type="molecule type" value="Genomic_DNA"/>
</dbReference>
<dbReference type="Gene3D" id="3.10.580.10">
    <property type="entry name" value="CBS-domain"/>
    <property type="match status" value="1"/>
</dbReference>
<dbReference type="InterPro" id="IPR044729">
    <property type="entry name" value="CBS_bac"/>
</dbReference>
<dbReference type="PROSITE" id="PS51371">
    <property type="entry name" value="CBS"/>
    <property type="match status" value="2"/>
</dbReference>
<evidence type="ECO:0000256" key="1">
    <source>
        <dbReference type="ARBA" id="ARBA00023122"/>
    </source>
</evidence>
<keyword evidence="1 2" id="KW-0129">CBS domain</keyword>
<evidence type="ECO:0000259" key="3">
    <source>
        <dbReference type="PROSITE" id="PS51371"/>
    </source>
</evidence>
<dbReference type="PANTHER" id="PTHR43080">
    <property type="entry name" value="CBS DOMAIN-CONTAINING PROTEIN CBSX3, MITOCHONDRIAL"/>
    <property type="match status" value="1"/>
</dbReference>
<dbReference type="RefSeq" id="WP_113955647.1">
    <property type="nucleotide sequence ID" value="NZ_QNRT01000006.1"/>
</dbReference>
<feature type="domain" description="CBS" evidence="3">
    <location>
        <begin position="78"/>
        <end position="137"/>
    </location>
</feature>
<comment type="caution">
    <text evidence="4">The sequence shown here is derived from an EMBL/GenBank/DDBJ whole genome shotgun (WGS) entry which is preliminary data.</text>
</comment>
<reference evidence="4 5" key="1">
    <citation type="submission" date="2018-06" db="EMBL/GenBank/DDBJ databases">
        <title>Genomic Encyclopedia of Type Strains, Phase IV (KMG-IV): sequencing the most valuable type-strain genomes for metagenomic binning, comparative biology and taxonomic classification.</title>
        <authorList>
            <person name="Goeker M."/>
        </authorList>
    </citation>
    <scope>NUCLEOTIDE SEQUENCE [LARGE SCALE GENOMIC DNA]</scope>
    <source>
        <strain evidence="4 5">DSM 24032</strain>
    </source>
</reference>
<dbReference type="InterPro" id="IPR000644">
    <property type="entry name" value="CBS_dom"/>
</dbReference>
<proteinExistence type="predicted"/>
<evidence type="ECO:0000313" key="5">
    <source>
        <dbReference type="Proteomes" id="UP000253083"/>
    </source>
</evidence>
<dbReference type="InterPro" id="IPR046342">
    <property type="entry name" value="CBS_dom_sf"/>
</dbReference>
<dbReference type="SMART" id="SM00116">
    <property type="entry name" value="CBS"/>
    <property type="match status" value="2"/>
</dbReference>
<gene>
    <name evidence="4" type="ORF">DFR28_106105</name>
</gene>
<dbReference type="InterPro" id="IPR051257">
    <property type="entry name" value="Diverse_CBS-Domain"/>
</dbReference>
<dbReference type="SUPFAM" id="SSF54631">
    <property type="entry name" value="CBS-domain pair"/>
    <property type="match status" value="1"/>
</dbReference>
<dbReference type="OrthoDB" id="9790355at2"/>
<protein>
    <submittedName>
        <fullName evidence="4">CBS domain protein</fullName>
    </submittedName>
</protein>
<dbReference type="CDD" id="cd04629">
    <property type="entry name" value="CBS_pair_bac"/>
    <property type="match status" value="1"/>
</dbReference>
<dbReference type="PANTHER" id="PTHR43080:SF2">
    <property type="entry name" value="CBS DOMAIN-CONTAINING PROTEIN"/>
    <property type="match status" value="1"/>
</dbReference>
<sequence>MLRSVQMKDYMLANPVKVKPSDDVFEAIHQLLVYRVSGVCVVDDTDKLVGVLSELDCLRAILSSVYNKNPVGKVSEYMTKEVISVKLQDNIVDVATDMMLHKHRRRPVISDDGTLIGQVTCRQLLRAVKDFAAPDNP</sequence>
<evidence type="ECO:0000313" key="4">
    <source>
        <dbReference type="EMBL" id="RBP48618.1"/>
    </source>
</evidence>
<evidence type="ECO:0000256" key="2">
    <source>
        <dbReference type="PROSITE-ProRule" id="PRU00703"/>
    </source>
</evidence>
<dbReference type="Pfam" id="PF00571">
    <property type="entry name" value="CBS"/>
    <property type="match status" value="2"/>
</dbReference>
<dbReference type="InParanoid" id="A0A395JG13"/>
<accession>A0A395JG13</accession>
<dbReference type="Proteomes" id="UP000253083">
    <property type="component" value="Unassembled WGS sequence"/>
</dbReference>
<dbReference type="AlphaFoldDB" id="A0A395JG13"/>
<feature type="domain" description="CBS" evidence="3">
    <location>
        <begin position="11"/>
        <end position="71"/>
    </location>
</feature>
<keyword evidence="5" id="KW-1185">Reference proteome</keyword>